<dbReference type="Pfam" id="PF13624">
    <property type="entry name" value="SurA_N_3"/>
    <property type="match status" value="1"/>
</dbReference>
<dbReference type="SUPFAM" id="SSF54534">
    <property type="entry name" value="FKBP-like"/>
    <property type="match status" value="1"/>
</dbReference>
<dbReference type="PANTHER" id="PTHR47245">
    <property type="entry name" value="PEPTIDYLPROLYL ISOMERASE"/>
    <property type="match status" value="1"/>
</dbReference>
<dbReference type="Pfam" id="PF00639">
    <property type="entry name" value="Rotamase"/>
    <property type="match status" value="1"/>
</dbReference>
<keyword evidence="3" id="KW-0732">Signal</keyword>
<dbReference type="Gene3D" id="1.10.8.1040">
    <property type="match status" value="1"/>
</dbReference>
<organism evidence="8 9">
    <name type="scientific">Endomicrobium proavitum</name>
    <dbReference type="NCBI Taxonomy" id="1408281"/>
    <lineage>
        <taxon>Bacteria</taxon>
        <taxon>Pseudomonadati</taxon>
        <taxon>Elusimicrobiota</taxon>
        <taxon>Endomicrobiia</taxon>
        <taxon>Endomicrobiales</taxon>
        <taxon>Endomicrobiaceae</taxon>
        <taxon>Endomicrobium</taxon>
    </lineage>
</organism>
<dbReference type="InterPro" id="IPR027304">
    <property type="entry name" value="Trigger_fact/SurA_dom_sf"/>
</dbReference>
<gene>
    <name evidence="8" type="primary">prsA</name>
    <name evidence="8" type="ORF">Epro_1205</name>
</gene>
<dbReference type="PATRIC" id="fig|1408281.3.peg.1245"/>
<keyword evidence="5 6" id="KW-0413">Isomerase</keyword>
<comment type="catalytic activity">
    <reaction evidence="1">
        <text>[protein]-peptidylproline (omega=180) = [protein]-peptidylproline (omega=0)</text>
        <dbReference type="Rhea" id="RHEA:16237"/>
        <dbReference type="Rhea" id="RHEA-COMP:10747"/>
        <dbReference type="Rhea" id="RHEA-COMP:10748"/>
        <dbReference type="ChEBI" id="CHEBI:83833"/>
        <dbReference type="ChEBI" id="CHEBI:83834"/>
        <dbReference type="EC" id="5.2.1.8"/>
    </reaction>
</comment>
<dbReference type="KEGG" id="epo:Epro_1205"/>
<dbReference type="InterPro" id="IPR046357">
    <property type="entry name" value="PPIase_dom_sf"/>
</dbReference>
<reference evidence="8 9" key="1">
    <citation type="submission" date="2014-09" db="EMBL/GenBank/DDBJ databases">
        <title>Complete genome sequence of Endomicrobium proavitum.</title>
        <authorList>
            <person name="Zheng H."/>
        </authorList>
    </citation>
    <scope>NUCLEOTIDE SEQUENCE [LARGE SCALE GENOMIC DNA]</scope>
    <source>
        <strain evidence="8 9">Rsa215</strain>
    </source>
</reference>
<dbReference type="EMBL" id="CP009498">
    <property type="protein sequence ID" value="AKL98584.1"/>
    <property type="molecule type" value="Genomic_DNA"/>
</dbReference>
<dbReference type="InterPro" id="IPR023058">
    <property type="entry name" value="PPIase_PpiC_CS"/>
</dbReference>
<dbReference type="Gene3D" id="3.10.50.40">
    <property type="match status" value="1"/>
</dbReference>
<dbReference type="EC" id="5.2.1.8" evidence="2"/>
<evidence type="ECO:0000256" key="5">
    <source>
        <dbReference type="ARBA" id="ARBA00023235"/>
    </source>
</evidence>
<feature type="domain" description="PpiC" evidence="7">
    <location>
        <begin position="142"/>
        <end position="232"/>
    </location>
</feature>
<evidence type="ECO:0000313" key="9">
    <source>
        <dbReference type="Proteomes" id="UP000035337"/>
    </source>
</evidence>
<evidence type="ECO:0000256" key="1">
    <source>
        <dbReference type="ARBA" id="ARBA00000971"/>
    </source>
</evidence>
<dbReference type="GO" id="GO:0003755">
    <property type="term" value="F:peptidyl-prolyl cis-trans isomerase activity"/>
    <property type="evidence" value="ECO:0007669"/>
    <property type="project" value="UniProtKB-KW"/>
</dbReference>
<accession>A0A0G3WM80</accession>
<dbReference type="OrthoDB" id="14196at2"/>
<evidence type="ECO:0000256" key="4">
    <source>
        <dbReference type="ARBA" id="ARBA00023110"/>
    </source>
</evidence>
<name>A0A0G3WM80_9BACT</name>
<evidence type="ECO:0000256" key="3">
    <source>
        <dbReference type="ARBA" id="ARBA00022729"/>
    </source>
</evidence>
<keyword evidence="4 6" id="KW-0697">Rotamase</keyword>
<dbReference type="PROSITE" id="PS51257">
    <property type="entry name" value="PROKAR_LIPOPROTEIN"/>
    <property type="match status" value="1"/>
</dbReference>
<dbReference type="PROSITE" id="PS50198">
    <property type="entry name" value="PPIC_PPIASE_2"/>
    <property type="match status" value="1"/>
</dbReference>
<evidence type="ECO:0000256" key="2">
    <source>
        <dbReference type="ARBA" id="ARBA00013194"/>
    </source>
</evidence>
<evidence type="ECO:0000259" key="7">
    <source>
        <dbReference type="PROSITE" id="PS50198"/>
    </source>
</evidence>
<dbReference type="PANTHER" id="PTHR47245:SF1">
    <property type="entry name" value="FOLDASE PROTEIN PRSA"/>
    <property type="match status" value="1"/>
</dbReference>
<dbReference type="InterPro" id="IPR000297">
    <property type="entry name" value="PPIase_PpiC"/>
</dbReference>
<proteinExistence type="predicted"/>
<dbReference type="SUPFAM" id="SSF109998">
    <property type="entry name" value="Triger factor/SurA peptide-binding domain-like"/>
    <property type="match status" value="1"/>
</dbReference>
<dbReference type="RefSeq" id="WP_052571253.1">
    <property type="nucleotide sequence ID" value="NZ_CP009498.1"/>
</dbReference>
<dbReference type="Proteomes" id="UP000035337">
    <property type="component" value="Chromosome"/>
</dbReference>
<dbReference type="InterPro" id="IPR050245">
    <property type="entry name" value="PrsA_foldase"/>
</dbReference>
<dbReference type="AlphaFoldDB" id="A0A0G3WM80"/>
<sequence>MKKVFLAVLFAAVGLGACSNGDVVAKVGGSKITEASLNEKLAQTPPNYQEYVNTPVGRKQFIDAVVRERIVIEAAKDAGVAKKDEYKNAVKAFEAEQKRQFEEYKNGLLIQAYVPELQASITATDADIKAYYDANKALFDKPVEYTVKHILVPTREQAESAFARLQSGESFDKVAKEVSQDAASASKGGLIGPFKRGALVKEFEVAALNLKKGELSGIVETSYGYHIIYKVSEKTLPGVSFEKAAAEIKGIIEKERFDQWFADENKKLNVKVNYDLPSNK</sequence>
<evidence type="ECO:0000313" key="8">
    <source>
        <dbReference type="EMBL" id="AKL98584.1"/>
    </source>
</evidence>
<evidence type="ECO:0000256" key="6">
    <source>
        <dbReference type="PROSITE-ProRule" id="PRU00278"/>
    </source>
</evidence>
<dbReference type="STRING" id="1408281.Epro_1205"/>
<dbReference type="PROSITE" id="PS01096">
    <property type="entry name" value="PPIC_PPIASE_1"/>
    <property type="match status" value="1"/>
</dbReference>
<keyword evidence="9" id="KW-1185">Reference proteome</keyword>
<protein>
    <recommendedName>
        <fullName evidence="2">peptidylprolyl isomerase</fullName>
        <ecNumber evidence="2">5.2.1.8</ecNumber>
    </recommendedName>
</protein>